<organism evidence="3 4">
    <name type="scientific">Pseudoxanthomonas kaohsiungensis</name>
    <dbReference type="NCBI Taxonomy" id="283923"/>
    <lineage>
        <taxon>Bacteria</taxon>
        <taxon>Pseudomonadati</taxon>
        <taxon>Pseudomonadota</taxon>
        <taxon>Gammaproteobacteria</taxon>
        <taxon>Lysobacterales</taxon>
        <taxon>Lysobacteraceae</taxon>
        <taxon>Pseudoxanthomonas</taxon>
    </lineage>
</organism>
<name>A0ABW3LVI7_9GAMM</name>
<sequence length="320" mass="35208">MSAAAASPYDALRCGQATAMTEARECANCGRGIGGVEQNFCPACGQPTPAPRIDWRFMRHEFEHGVLQMDRGILYSLKELMLRPGRLMRDYLEGRRARQARPFPLLMITAAAVVFLGKFLLDDDVMDFAFQMGALPATGASVEERAVQAAFLQVQPAVQNWIDRNFALLTLLLVPLEALVFRLAFIGTGRNYPEWLVVTALLTVQLFVFWGLSVPLQRWFPQATAVALGLGVCYTIYSLVQLFADLSPLGVVAAHARRRNHIPRAGWTALLRGDGDLGGDAPKVMLAVEEPHAGTPCAWRHPTLGTETKRPPCGGRRAEH</sequence>
<evidence type="ECO:0000256" key="1">
    <source>
        <dbReference type="SAM" id="MobiDB-lite"/>
    </source>
</evidence>
<reference evidence="4" key="1">
    <citation type="journal article" date="2019" name="Int. J. Syst. Evol. Microbiol.">
        <title>The Global Catalogue of Microorganisms (GCM) 10K type strain sequencing project: providing services to taxonomists for standard genome sequencing and annotation.</title>
        <authorList>
            <consortium name="The Broad Institute Genomics Platform"/>
            <consortium name="The Broad Institute Genome Sequencing Center for Infectious Disease"/>
            <person name="Wu L."/>
            <person name="Ma J."/>
        </authorList>
    </citation>
    <scope>NUCLEOTIDE SEQUENCE [LARGE SCALE GENOMIC DNA]</scope>
    <source>
        <strain evidence="4">CCUG 55854</strain>
    </source>
</reference>
<dbReference type="Proteomes" id="UP001597033">
    <property type="component" value="Unassembled WGS sequence"/>
</dbReference>
<dbReference type="InterPro" id="IPR022134">
    <property type="entry name" value="DUF3667"/>
</dbReference>
<evidence type="ECO:0000256" key="2">
    <source>
        <dbReference type="SAM" id="Phobius"/>
    </source>
</evidence>
<feature type="transmembrane region" description="Helical" evidence="2">
    <location>
        <begin position="166"/>
        <end position="185"/>
    </location>
</feature>
<dbReference type="EMBL" id="JBHTKN010000001">
    <property type="protein sequence ID" value="MFD1040930.1"/>
    <property type="molecule type" value="Genomic_DNA"/>
</dbReference>
<protein>
    <submittedName>
        <fullName evidence="3">DUF3667 domain-containing protein</fullName>
    </submittedName>
</protein>
<evidence type="ECO:0000313" key="4">
    <source>
        <dbReference type="Proteomes" id="UP001597033"/>
    </source>
</evidence>
<keyword evidence="2" id="KW-0472">Membrane</keyword>
<feature type="transmembrane region" description="Helical" evidence="2">
    <location>
        <begin position="192"/>
        <end position="213"/>
    </location>
</feature>
<accession>A0ABW3LVI7</accession>
<feature type="transmembrane region" description="Helical" evidence="2">
    <location>
        <begin position="103"/>
        <end position="121"/>
    </location>
</feature>
<gene>
    <name evidence="3" type="ORF">ACFQ2N_01015</name>
</gene>
<keyword evidence="4" id="KW-1185">Reference proteome</keyword>
<comment type="caution">
    <text evidence="3">The sequence shown here is derived from an EMBL/GenBank/DDBJ whole genome shotgun (WGS) entry which is preliminary data.</text>
</comment>
<keyword evidence="2" id="KW-1133">Transmembrane helix</keyword>
<proteinExistence type="predicted"/>
<keyword evidence="2" id="KW-0812">Transmembrane</keyword>
<dbReference type="RefSeq" id="WP_162376224.1">
    <property type="nucleotide sequence ID" value="NZ_JBHTKN010000001.1"/>
</dbReference>
<dbReference type="Pfam" id="PF12412">
    <property type="entry name" value="DUF3667"/>
    <property type="match status" value="1"/>
</dbReference>
<evidence type="ECO:0000313" key="3">
    <source>
        <dbReference type="EMBL" id="MFD1040930.1"/>
    </source>
</evidence>
<feature type="region of interest" description="Disordered" evidence="1">
    <location>
        <begin position="297"/>
        <end position="320"/>
    </location>
</feature>